<evidence type="ECO:0000313" key="4">
    <source>
        <dbReference type="Proteomes" id="UP001163156"/>
    </source>
</evidence>
<comment type="similarity">
    <text evidence="2">Belongs to the TacA antitoxin family.</text>
</comment>
<gene>
    <name evidence="3" type="ORF">OM944_14155</name>
</gene>
<organism evidence="3 4">
    <name type="scientific">Algoriphagus halophytocola</name>
    <dbReference type="NCBI Taxonomy" id="2991499"/>
    <lineage>
        <taxon>Bacteria</taxon>
        <taxon>Pseudomonadati</taxon>
        <taxon>Bacteroidota</taxon>
        <taxon>Cytophagia</taxon>
        <taxon>Cytophagales</taxon>
        <taxon>Cyclobacteriaceae</taxon>
        <taxon>Algoriphagus</taxon>
    </lineage>
</organism>
<evidence type="ECO:0000313" key="3">
    <source>
        <dbReference type="EMBL" id="UZD21806.1"/>
    </source>
</evidence>
<keyword evidence="1" id="KW-1277">Toxin-antitoxin system</keyword>
<dbReference type="InterPro" id="IPR010985">
    <property type="entry name" value="Ribbon_hlx_hlx"/>
</dbReference>
<dbReference type="EMBL" id="CP110226">
    <property type="protein sequence ID" value="UZD21806.1"/>
    <property type="molecule type" value="Genomic_DNA"/>
</dbReference>
<dbReference type="RefSeq" id="WP_264808272.1">
    <property type="nucleotide sequence ID" value="NZ_CP110226.1"/>
</dbReference>
<sequence>MATQVNDRIDVRISTEQKELFRRASVISGFKNLTEFVVHCVYKESKSLLVEESQILKNEEDKRIFFNALLNPPSPNARLKQARLNYLKIKGEHENDDLQIKKVSQEG</sequence>
<dbReference type="PANTHER" id="PTHR35401">
    <property type="entry name" value="COPG FAMILY HELIX-TURN-HELIX PROTEIN-RELATED-RELATED"/>
    <property type="match status" value="1"/>
</dbReference>
<proteinExistence type="inferred from homology"/>
<name>A0ABY6MHN2_9BACT</name>
<evidence type="ECO:0000256" key="2">
    <source>
        <dbReference type="ARBA" id="ARBA00049988"/>
    </source>
</evidence>
<dbReference type="PANTHER" id="PTHR35401:SF2">
    <property type="entry name" value="ABC-TYPE TRANSPORT SYSTEM"/>
    <property type="match status" value="1"/>
</dbReference>
<reference evidence="3" key="1">
    <citation type="submission" date="2022-10" db="EMBL/GenBank/DDBJ databases">
        <title>Algoriphagus sp. a novel bacteria isolate from halophytes salicornia europaea.</title>
        <authorList>
            <person name="Peng Y."/>
            <person name="Jiang L."/>
            <person name="Lee J."/>
        </authorList>
    </citation>
    <scope>NUCLEOTIDE SEQUENCE</scope>
    <source>
        <strain evidence="3">TR-M5</strain>
    </source>
</reference>
<dbReference type="Proteomes" id="UP001163156">
    <property type="component" value="Chromosome"/>
</dbReference>
<dbReference type="Pfam" id="PF08681">
    <property type="entry name" value="TacA1"/>
    <property type="match status" value="1"/>
</dbReference>
<dbReference type="SUPFAM" id="SSF47598">
    <property type="entry name" value="Ribbon-helix-helix"/>
    <property type="match status" value="1"/>
</dbReference>
<dbReference type="InterPro" id="IPR014795">
    <property type="entry name" value="TacA_1-like"/>
</dbReference>
<evidence type="ECO:0000256" key="1">
    <source>
        <dbReference type="ARBA" id="ARBA00022649"/>
    </source>
</evidence>
<accession>A0ABY6MHN2</accession>
<protein>
    <submittedName>
        <fullName evidence="3">DUF1778 domain-containing protein</fullName>
    </submittedName>
</protein>
<dbReference type="Gene3D" id="1.20.5.780">
    <property type="entry name" value="Single helix bin"/>
    <property type="match status" value="1"/>
</dbReference>
<keyword evidence="4" id="KW-1185">Reference proteome</keyword>